<sequence>MADPISDDPKTPLLPLHDQIQRAQSFRSSLTSILNPKNFYILLGPLLCAIICLCVKLDGHVTSRNMLAVLAWVFTWWLTEAVPMPVTSMALLFLFPLFGIASADEVAHSYMNDVIALVLGSFILALAVEHYNIHRRLALNITVLFCGDPLNPPLLLLGICATTAFVSMWMHNVAATVMMMPVATGILQRLPTGPTQSIVEKKFCRAVVLGVVYSSAIGGMCTLTGTGVNLILAGLWKSYFPQEEPISFNRCCFVLDIFDNKPDRVETSPGAGPMAFAEKMVLAVFSMLIVLWMTRSISEDIPGWGALFKGRVGDGTVSVSIITEEITYISIRYKVYISWDSWEGDRIISGGS</sequence>
<dbReference type="GO" id="GO:0005886">
    <property type="term" value="C:plasma membrane"/>
    <property type="evidence" value="ECO:0007669"/>
    <property type="project" value="TreeGrafter"/>
</dbReference>
<comment type="subcellular location">
    <subcellularLocation>
        <location evidence="1">Membrane</location>
        <topology evidence="1">Multi-pass membrane protein</topology>
    </subcellularLocation>
</comment>
<evidence type="ECO:0000313" key="9">
    <source>
        <dbReference type="Proteomes" id="UP000516437"/>
    </source>
</evidence>
<dbReference type="Pfam" id="PF03600">
    <property type="entry name" value="CitMHS"/>
    <property type="match status" value="1"/>
</dbReference>
<feature type="transmembrane region" description="Helical" evidence="6">
    <location>
        <begin position="84"/>
        <end position="102"/>
    </location>
</feature>
<evidence type="ECO:0000256" key="3">
    <source>
        <dbReference type="ARBA" id="ARBA00022692"/>
    </source>
</evidence>
<keyword evidence="4 6" id="KW-1133">Transmembrane helix</keyword>
<dbReference type="PANTHER" id="PTHR10283">
    <property type="entry name" value="SOLUTE CARRIER FAMILY 13 MEMBER"/>
    <property type="match status" value="1"/>
</dbReference>
<feature type="transmembrane region" description="Helical" evidence="6">
    <location>
        <begin position="38"/>
        <end position="55"/>
    </location>
</feature>
<evidence type="ECO:0000259" key="7">
    <source>
        <dbReference type="Pfam" id="PF03600"/>
    </source>
</evidence>
<evidence type="ECO:0000256" key="2">
    <source>
        <dbReference type="ARBA" id="ARBA00022448"/>
    </source>
</evidence>
<comment type="caution">
    <text evidence="8">The sequence shown here is derived from an EMBL/GenBank/DDBJ whole genome shotgun (WGS) entry which is preliminary data.</text>
</comment>
<feature type="transmembrane region" description="Helical" evidence="6">
    <location>
        <begin position="153"/>
        <end position="170"/>
    </location>
</feature>
<feature type="transmembrane region" description="Helical" evidence="6">
    <location>
        <begin position="114"/>
        <end position="133"/>
    </location>
</feature>
<keyword evidence="5 6" id="KW-0472">Membrane</keyword>
<dbReference type="InterPro" id="IPR004680">
    <property type="entry name" value="Cit_transptr-like_dom"/>
</dbReference>
<gene>
    <name evidence="8" type="ORF">CJ030_MR0G007596</name>
</gene>
<feature type="domain" description="Citrate transporter-like" evidence="7">
    <location>
        <begin position="74"/>
        <end position="297"/>
    </location>
</feature>
<organism evidence="8 9">
    <name type="scientific">Morella rubra</name>
    <name type="common">Chinese bayberry</name>
    <dbReference type="NCBI Taxonomy" id="262757"/>
    <lineage>
        <taxon>Eukaryota</taxon>
        <taxon>Viridiplantae</taxon>
        <taxon>Streptophyta</taxon>
        <taxon>Embryophyta</taxon>
        <taxon>Tracheophyta</taxon>
        <taxon>Spermatophyta</taxon>
        <taxon>Magnoliopsida</taxon>
        <taxon>eudicotyledons</taxon>
        <taxon>Gunneridae</taxon>
        <taxon>Pentapetalae</taxon>
        <taxon>rosids</taxon>
        <taxon>fabids</taxon>
        <taxon>Fagales</taxon>
        <taxon>Myricaceae</taxon>
        <taxon>Morella</taxon>
    </lineage>
</organism>
<proteinExistence type="predicted"/>
<evidence type="ECO:0000313" key="8">
    <source>
        <dbReference type="EMBL" id="KAB1200336.1"/>
    </source>
</evidence>
<dbReference type="AlphaFoldDB" id="A0A6A1UJH3"/>
<evidence type="ECO:0000256" key="4">
    <source>
        <dbReference type="ARBA" id="ARBA00022989"/>
    </source>
</evidence>
<dbReference type="Proteomes" id="UP000516437">
    <property type="component" value="Unassembled WGS sequence"/>
</dbReference>
<keyword evidence="2" id="KW-0813">Transport</keyword>
<evidence type="ECO:0000256" key="5">
    <source>
        <dbReference type="ARBA" id="ARBA00023136"/>
    </source>
</evidence>
<keyword evidence="9" id="KW-1185">Reference proteome</keyword>
<protein>
    <submittedName>
        <fullName evidence="8">Tonoplast dicarboxylate transporter</fullName>
    </submittedName>
</protein>
<name>A0A6A1UJH3_9ROSI</name>
<feature type="transmembrane region" description="Helical" evidence="6">
    <location>
        <begin position="274"/>
        <end position="293"/>
    </location>
</feature>
<dbReference type="GO" id="GO:0022857">
    <property type="term" value="F:transmembrane transporter activity"/>
    <property type="evidence" value="ECO:0007669"/>
    <property type="project" value="TreeGrafter"/>
</dbReference>
<reference evidence="8 9" key="1">
    <citation type="journal article" date="2019" name="Plant Biotechnol. J.">
        <title>The red bayberry genome and genetic basis of sex determination.</title>
        <authorList>
            <person name="Jia H.M."/>
            <person name="Jia H.J."/>
            <person name="Cai Q.L."/>
            <person name="Wang Y."/>
            <person name="Zhao H.B."/>
            <person name="Yang W.F."/>
            <person name="Wang G.Y."/>
            <person name="Li Y.H."/>
            <person name="Zhan D.L."/>
            <person name="Shen Y.T."/>
            <person name="Niu Q.F."/>
            <person name="Chang L."/>
            <person name="Qiu J."/>
            <person name="Zhao L."/>
            <person name="Xie H.B."/>
            <person name="Fu W.Y."/>
            <person name="Jin J."/>
            <person name="Li X.W."/>
            <person name="Jiao Y."/>
            <person name="Zhou C.C."/>
            <person name="Tu T."/>
            <person name="Chai C.Y."/>
            <person name="Gao J.L."/>
            <person name="Fan L.J."/>
            <person name="van de Weg E."/>
            <person name="Wang J.Y."/>
            <person name="Gao Z.S."/>
        </authorList>
    </citation>
    <scope>NUCLEOTIDE SEQUENCE [LARGE SCALE GENOMIC DNA]</scope>
    <source>
        <tissue evidence="8">Leaves</tissue>
    </source>
</reference>
<dbReference type="OrthoDB" id="6493944at2759"/>
<accession>A0A6A1UJH3</accession>
<evidence type="ECO:0000256" key="1">
    <source>
        <dbReference type="ARBA" id="ARBA00004141"/>
    </source>
</evidence>
<dbReference type="PANTHER" id="PTHR10283:SF82">
    <property type="entry name" value="SOLUTE CARRIER FAMILY 13 MEMBER 2"/>
    <property type="match status" value="1"/>
</dbReference>
<keyword evidence="3 6" id="KW-0812">Transmembrane</keyword>
<dbReference type="EMBL" id="RXIC02000177">
    <property type="protein sequence ID" value="KAB1200336.1"/>
    <property type="molecule type" value="Genomic_DNA"/>
</dbReference>
<feature type="transmembrane region" description="Helical" evidence="6">
    <location>
        <begin position="206"/>
        <end position="232"/>
    </location>
</feature>
<evidence type="ECO:0000256" key="6">
    <source>
        <dbReference type="SAM" id="Phobius"/>
    </source>
</evidence>